<sequence>MFSSLASRLVSAVGSLLGKRNPEEVHDPLEPEKKKKASGRYDTHTDHKDFITMICEMRLALAKSVRKLIRDELEDWHDKITVLGITTDSRNSYLYSMHCSIEKNSSNNKFAITNYFLNYIGAFSHFDEKDRIRLMSKIIVALTTPIFGSVEQYFQTHQSALDTAKQSVDFPTHFCFTNPQPNNVIVTYNKEREYVATGKVIKRATVSNSTSIYVKRNKSANENEIARTLMFASLYIIAEKSKYCLSLAGTPLSHFFNSRNNLPSNSILNFTLDLLAQLYMLEQQSHIHNDVKPEKLFT</sequence>
<organism evidence="3">
    <name type="scientific">Naegleria gruberi</name>
    <name type="common">Amoeba</name>
    <dbReference type="NCBI Taxonomy" id="5762"/>
    <lineage>
        <taxon>Eukaryota</taxon>
        <taxon>Discoba</taxon>
        <taxon>Heterolobosea</taxon>
        <taxon>Tetramitia</taxon>
        <taxon>Eutetramitia</taxon>
        <taxon>Vahlkampfiidae</taxon>
        <taxon>Naegleria</taxon>
    </lineage>
</organism>
<reference evidence="2 3" key="1">
    <citation type="journal article" date="2010" name="Cell">
        <title>The genome of Naegleria gruberi illuminates early eukaryotic versatility.</title>
        <authorList>
            <person name="Fritz-Laylin L.K."/>
            <person name="Prochnik S.E."/>
            <person name="Ginger M.L."/>
            <person name="Dacks J.B."/>
            <person name="Carpenter M.L."/>
            <person name="Field M.C."/>
            <person name="Kuo A."/>
            <person name="Paredez A."/>
            <person name="Chapman J."/>
            <person name="Pham J."/>
            <person name="Shu S."/>
            <person name="Neupane R."/>
            <person name="Cipriano M."/>
            <person name="Mancuso J."/>
            <person name="Tu H."/>
            <person name="Salamov A."/>
            <person name="Lindquist E."/>
            <person name="Shapiro H."/>
            <person name="Lucas S."/>
            <person name="Grigoriev I.V."/>
            <person name="Cande W.Z."/>
            <person name="Fulton C."/>
            <person name="Rokhsar D.S."/>
            <person name="Dawson S.C."/>
        </authorList>
    </citation>
    <scope>NUCLEOTIDE SEQUENCE [LARGE SCALE GENOMIC DNA]</scope>
    <source>
        <strain evidence="2 3">NEG-M</strain>
    </source>
</reference>
<accession>D2VSW0</accession>
<dbReference type="EMBL" id="GG738895">
    <property type="protein sequence ID" value="EFC39968.1"/>
    <property type="molecule type" value="Genomic_DNA"/>
</dbReference>
<proteinExistence type="predicted"/>
<dbReference type="RefSeq" id="XP_002672712.1">
    <property type="nucleotide sequence ID" value="XM_002672666.1"/>
</dbReference>
<dbReference type="InterPro" id="IPR011009">
    <property type="entry name" value="Kinase-like_dom_sf"/>
</dbReference>
<dbReference type="SUPFAM" id="SSF56112">
    <property type="entry name" value="Protein kinase-like (PK-like)"/>
    <property type="match status" value="1"/>
</dbReference>
<dbReference type="KEGG" id="ngr:NAEGRDRAFT_72080"/>
<name>D2VSW0_NAEGR</name>
<dbReference type="GeneID" id="8854206"/>
<dbReference type="InParanoid" id="D2VSW0"/>
<evidence type="ECO:0000313" key="2">
    <source>
        <dbReference type="EMBL" id="EFC39968.1"/>
    </source>
</evidence>
<protein>
    <submittedName>
        <fullName evidence="2">Predicted protein</fullName>
    </submittedName>
</protein>
<dbReference type="AlphaFoldDB" id="D2VSW0"/>
<feature type="region of interest" description="Disordered" evidence="1">
    <location>
        <begin position="21"/>
        <end position="41"/>
    </location>
</feature>
<keyword evidence="3" id="KW-1185">Reference proteome</keyword>
<gene>
    <name evidence="2" type="ORF">NAEGRDRAFT_72080</name>
</gene>
<dbReference type="VEuPathDB" id="AmoebaDB:NAEGRDRAFT_72080"/>
<evidence type="ECO:0000256" key="1">
    <source>
        <dbReference type="SAM" id="MobiDB-lite"/>
    </source>
</evidence>
<dbReference type="Proteomes" id="UP000006671">
    <property type="component" value="Unassembled WGS sequence"/>
</dbReference>
<evidence type="ECO:0000313" key="3">
    <source>
        <dbReference type="Proteomes" id="UP000006671"/>
    </source>
</evidence>